<sequence length="73" mass="8045">MELGLKLELEELKLPPLAQAVRQVDHKHLQLGRKYSCSGICLILCGTKNPQKTSARSKKVALNGKLSVLTIFS</sequence>
<dbReference type="AlphaFoldDB" id="A0A8K1GS31"/>
<proteinExistence type="predicted"/>
<dbReference type="EMBL" id="SWJQ01000050">
    <property type="protein sequence ID" value="TRZ24246.1"/>
    <property type="molecule type" value="Genomic_DNA"/>
</dbReference>
<reference evidence="1" key="1">
    <citation type="submission" date="2019-04" db="EMBL/GenBank/DDBJ databases">
        <title>Genome assembly of Zosterops borbonicus 15179.</title>
        <authorList>
            <person name="Leroy T."/>
            <person name="Anselmetti Y."/>
            <person name="Tilak M.-K."/>
            <person name="Nabholz B."/>
        </authorList>
    </citation>
    <scope>NUCLEOTIDE SEQUENCE</scope>
    <source>
        <strain evidence="1">HGM_15179</strain>
        <tissue evidence="1">Muscle</tissue>
    </source>
</reference>
<keyword evidence="2" id="KW-1185">Reference proteome</keyword>
<organism evidence="1 2">
    <name type="scientific">Zosterops borbonicus</name>
    <dbReference type="NCBI Taxonomy" id="364589"/>
    <lineage>
        <taxon>Eukaryota</taxon>
        <taxon>Metazoa</taxon>
        <taxon>Chordata</taxon>
        <taxon>Craniata</taxon>
        <taxon>Vertebrata</taxon>
        <taxon>Euteleostomi</taxon>
        <taxon>Archelosauria</taxon>
        <taxon>Archosauria</taxon>
        <taxon>Dinosauria</taxon>
        <taxon>Saurischia</taxon>
        <taxon>Theropoda</taxon>
        <taxon>Coelurosauria</taxon>
        <taxon>Aves</taxon>
        <taxon>Neognathae</taxon>
        <taxon>Neoaves</taxon>
        <taxon>Telluraves</taxon>
        <taxon>Australaves</taxon>
        <taxon>Passeriformes</taxon>
        <taxon>Sylvioidea</taxon>
        <taxon>Zosteropidae</taxon>
        <taxon>Zosterops</taxon>
    </lineage>
</organism>
<protein>
    <submittedName>
        <fullName evidence="1">Uncharacterized protein</fullName>
    </submittedName>
</protein>
<gene>
    <name evidence="1" type="ORF">HGM15179_002932</name>
</gene>
<comment type="caution">
    <text evidence="1">The sequence shown here is derived from an EMBL/GenBank/DDBJ whole genome shotgun (WGS) entry which is preliminary data.</text>
</comment>
<evidence type="ECO:0000313" key="2">
    <source>
        <dbReference type="Proteomes" id="UP000796761"/>
    </source>
</evidence>
<evidence type="ECO:0000313" key="1">
    <source>
        <dbReference type="EMBL" id="TRZ24246.1"/>
    </source>
</evidence>
<accession>A0A8K1GS31</accession>
<name>A0A8K1GS31_9PASS</name>
<dbReference type="Proteomes" id="UP000796761">
    <property type="component" value="Unassembled WGS sequence"/>
</dbReference>